<name>A0A0M4DEF0_9BACT</name>
<proteinExistence type="predicted"/>
<dbReference type="EMBL" id="CP010802">
    <property type="protein sequence ID" value="ALC14912.1"/>
    <property type="molecule type" value="Genomic_DNA"/>
</dbReference>
<keyword evidence="3" id="KW-1185">Reference proteome</keyword>
<reference evidence="2 3" key="1">
    <citation type="submission" date="2015-07" db="EMBL/GenBank/DDBJ databases">
        <title>Isolation and Genomic Characterization of a Novel Halophilic Metal-Reducing Deltaproteobacterium from the Deep Subsurface.</title>
        <authorList>
            <person name="Badalamenti J.P."/>
            <person name="Summers Z.M."/>
            <person name="Gralnick J.A."/>
            <person name="Bond D.R."/>
        </authorList>
    </citation>
    <scope>NUCLEOTIDE SEQUENCE [LARGE SCALE GENOMIC DNA]</scope>
    <source>
        <strain evidence="2 3">WTL</strain>
    </source>
</reference>
<dbReference type="AlphaFoldDB" id="A0A0M4DEF0"/>
<evidence type="ECO:0000313" key="2">
    <source>
        <dbReference type="EMBL" id="ALC14912.1"/>
    </source>
</evidence>
<dbReference type="STRING" id="1603606.DSOUD_0111"/>
<sequence length="215" mass="24464">MQRIFSKGITIILMIAWCLPTHSFAAAGEKEFKNLLSTPKVISRVQIHTAYNMFTENRKVQAINFRVGGIIPAGTPVTVEIVEPSLDDRSLFAMPEIRFTTLSDNINYTLKFTERYHPGKTVYDYANLMFGVKTFGEITEGKSADVIDAIRRSAVIEGMTKEEVLISYGYPAEHRTPSLLANTWIYWENRHTEKKICFSEEELAISCKKLKSEDL</sequence>
<dbReference type="KEGG" id="des:DSOUD_0111"/>
<keyword evidence="1" id="KW-0732">Signal</keyword>
<evidence type="ECO:0000313" key="3">
    <source>
        <dbReference type="Proteomes" id="UP000057158"/>
    </source>
</evidence>
<feature type="signal peptide" evidence="1">
    <location>
        <begin position="1"/>
        <end position="25"/>
    </location>
</feature>
<evidence type="ECO:0008006" key="4">
    <source>
        <dbReference type="Google" id="ProtNLM"/>
    </source>
</evidence>
<protein>
    <recommendedName>
        <fullName evidence="4">Outer membrane lipoprotein-sorting protein</fullName>
    </recommendedName>
</protein>
<evidence type="ECO:0000256" key="1">
    <source>
        <dbReference type="SAM" id="SignalP"/>
    </source>
</evidence>
<gene>
    <name evidence="2" type="ORF">DSOUD_0111</name>
</gene>
<dbReference type="RefSeq" id="WP_053549165.1">
    <property type="nucleotide sequence ID" value="NZ_CP010802.1"/>
</dbReference>
<dbReference type="PATRIC" id="fig|1603606.3.peg.126"/>
<feature type="chain" id="PRO_5005792447" description="Outer membrane lipoprotein-sorting protein" evidence="1">
    <location>
        <begin position="26"/>
        <end position="215"/>
    </location>
</feature>
<dbReference type="Proteomes" id="UP000057158">
    <property type="component" value="Chromosome"/>
</dbReference>
<accession>A0A0M4DEF0</accession>
<organism evidence="2 3">
    <name type="scientific">Desulfuromonas soudanensis</name>
    <dbReference type="NCBI Taxonomy" id="1603606"/>
    <lineage>
        <taxon>Bacteria</taxon>
        <taxon>Pseudomonadati</taxon>
        <taxon>Thermodesulfobacteriota</taxon>
        <taxon>Desulfuromonadia</taxon>
        <taxon>Desulfuromonadales</taxon>
        <taxon>Desulfuromonadaceae</taxon>
        <taxon>Desulfuromonas</taxon>
    </lineage>
</organism>